<evidence type="ECO:0000256" key="1">
    <source>
        <dbReference type="SAM" id="MobiDB-lite"/>
    </source>
</evidence>
<organism evidence="2 3">
    <name type="scientific">Kineococcus endophyticus</name>
    <dbReference type="NCBI Taxonomy" id="1181883"/>
    <lineage>
        <taxon>Bacteria</taxon>
        <taxon>Bacillati</taxon>
        <taxon>Actinomycetota</taxon>
        <taxon>Actinomycetes</taxon>
        <taxon>Kineosporiales</taxon>
        <taxon>Kineosporiaceae</taxon>
        <taxon>Kineococcus</taxon>
    </lineage>
</organism>
<reference evidence="2 3" key="1">
    <citation type="submission" date="2024-07" db="EMBL/GenBank/DDBJ databases">
        <authorList>
            <person name="Thanompreechachai J."/>
            <person name="Duangmal K."/>
        </authorList>
    </citation>
    <scope>NUCLEOTIDE SEQUENCE [LARGE SCALE GENOMIC DNA]</scope>
    <source>
        <strain evidence="2 3">KCTC 19886</strain>
    </source>
</reference>
<dbReference type="EMBL" id="JBFNQN010000012">
    <property type="protein sequence ID" value="MEW9266606.1"/>
    <property type="molecule type" value="Genomic_DNA"/>
</dbReference>
<dbReference type="SUPFAM" id="SSF56634">
    <property type="entry name" value="Heme-dependent catalase-like"/>
    <property type="match status" value="1"/>
</dbReference>
<accession>A0ABV3PAD1</accession>
<comment type="caution">
    <text evidence="2">The sequence shown here is derived from an EMBL/GenBank/DDBJ whole genome shotgun (WGS) entry which is preliminary data.</text>
</comment>
<gene>
    <name evidence="2" type="ORF">AB1207_17795</name>
</gene>
<protein>
    <recommendedName>
        <fullName evidence="4">Phosphodiesterase</fullName>
    </recommendedName>
</protein>
<dbReference type="RefSeq" id="WP_367639741.1">
    <property type="nucleotide sequence ID" value="NZ_JBFNQN010000012.1"/>
</dbReference>
<feature type="compositionally biased region" description="Polar residues" evidence="1">
    <location>
        <begin position="8"/>
        <end position="20"/>
    </location>
</feature>
<keyword evidence="3" id="KW-1185">Reference proteome</keyword>
<evidence type="ECO:0000313" key="3">
    <source>
        <dbReference type="Proteomes" id="UP001555826"/>
    </source>
</evidence>
<dbReference type="InterPro" id="IPR020835">
    <property type="entry name" value="Catalase_sf"/>
</dbReference>
<dbReference type="Proteomes" id="UP001555826">
    <property type="component" value="Unassembled WGS sequence"/>
</dbReference>
<proteinExistence type="predicted"/>
<sequence length="215" mass="23234">MTCATGRPGNTSDVRPSPSSRLLRHGFRALARARSARALHPRGDVWAGTVLRHGLSPVTGVPWIDTPGRDSALVRLSRGAGLPSPWPDVLGLALRVRSPGGDPWDLLLSTTLGRRLPWPRRAADRGVHSSIAAFRAPVGPLLVGARFRGGRFLLAVAAPRGPWRPFADLVLDERVDVDVTFEPVLNPPAGLVVPERWRRLREPAYAGSRAGRSSV</sequence>
<feature type="region of interest" description="Disordered" evidence="1">
    <location>
        <begin position="1"/>
        <end position="20"/>
    </location>
</feature>
<evidence type="ECO:0008006" key="4">
    <source>
        <dbReference type="Google" id="ProtNLM"/>
    </source>
</evidence>
<evidence type="ECO:0000313" key="2">
    <source>
        <dbReference type="EMBL" id="MEW9266606.1"/>
    </source>
</evidence>
<name>A0ABV3PAD1_9ACTN</name>